<dbReference type="Gene3D" id="1.10.10.580">
    <property type="entry name" value="Structural maintenance of chromosome 1. Chain E"/>
    <property type="match status" value="1"/>
</dbReference>
<sequence length="147" mass="16716">MADNETGAIWFLFNVVCFYALHLICLSVFVFSDFLNVDDDDDDDDVVEATDDHIPNKDTIAADNSGWSSRTRAVANYLQSVFVKHGGNTRQTITMDNLLIGKTRKEASRMFFEALVLKTKDYVDVKQAHPFDNVSLRPQIKLMKSEF</sequence>
<evidence type="ECO:0000313" key="10">
    <source>
        <dbReference type="Proteomes" id="UP001454036"/>
    </source>
</evidence>
<comment type="subcellular location">
    <subcellularLocation>
        <location evidence="1">Nucleus</location>
    </subcellularLocation>
</comment>
<dbReference type="InterPro" id="IPR039781">
    <property type="entry name" value="Rad21/Rec8-like"/>
</dbReference>
<name>A0AAV3QYY5_LITER</name>
<evidence type="ECO:0000313" key="9">
    <source>
        <dbReference type="EMBL" id="GAA0168795.1"/>
    </source>
</evidence>
<comment type="caution">
    <text evidence="9">The sequence shown here is derived from an EMBL/GenBank/DDBJ whole genome shotgun (WGS) entry which is preliminary data.</text>
</comment>
<keyword evidence="7" id="KW-1133">Transmembrane helix</keyword>
<proteinExistence type="inferred from homology"/>
<dbReference type="GO" id="GO:1990414">
    <property type="term" value="P:replication-born double-strand break repair via sister chromatid exchange"/>
    <property type="evidence" value="ECO:0007669"/>
    <property type="project" value="TreeGrafter"/>
</dbReference>
<organism evidence="9 10">
    <name type="scientific">Lithospermum erythrorhizon</name>
    <name type="common">Purple gromwell</name>
    <name type="synonym">Lithospermum officinale var. erythrorhizon</name>
    <dbReference type="NCBI Taxonomy" id="34254"/>
    <lineage>
        <taxon>Eukaryota</taxon>
        <taxon>Viridiplantae</taxon>
        <taxon>Streptophyta</taxon>
        <taxon>Embryophyta</taxon>
        <taxon>Tracheophyta</taxon>
        <taxon>Spermatophyta</taxon>
        <taxon>Magnoliopsida</taxon>
        <taxon>eudicotyledons</taxon>
        <taxon>Gunneridae</taxon>
        <taxon>Pentapetalae</taxon>
        <taxon>asterids</taxon>
        <taxon>lamiids</taxon>
        <taxon>Boraginales</taxon>
        <taxon>Boraginaceae</taxon>
        <taxon>Boraginoideae</taxon>
        <taxon>Lithospermeae</taxon>
        <taxon>Lithospermum</taxon>
    </lineage>
</organism>
<evidence type="ECO:0000256" key="1">
    <source>
        <dbReference type="ARBA" id="ARBA00004123"/>
    </source>
</evidence>
<dbReference type="EMBL" id="BAABME010006595">
    <property type="protein sequence ID" value="GAA0168795.1"/>
    <property type="molecule type" value="Genomic_DNA"/>
</dbReference>
<dbReference type="InterPro" id="IPR006909">
    <property type="entry name" value="Rad21/Rec8_C_eu"/>
</dbReference>
<dbReference type="SUPFAM" id="SSF46785">
    <property type="entry name" value="Winged helix' DNA-binding domain"/>
    <property type="match status" value="1"/>
</dbReference>
<evidence type="ECO:0000259" key="8">
    <source>
        <dbReference type="Pfam" id="PF04824"/>
    </source>
</evidence>
<accession>A0AAV3QYY5</accession>
<feature type="domain" description="Rad21/Rec8-like protein C-terminal eukaryotic" evidence="8">
    <location>
        <begin position="93"/>
        <end position="141"/>
    </location>
</feature>
<dbReference type="PANTHER" id="PTHR12585:SF69">
    <property type="entry name" value="FI11703P"/>
    <property type="match status" value="1"/>
</dbReference>
<keyword evidence="7" id="KW-0812">Transmembrane</keyword>
<gene>
    <name evidence="9" type="ORF">LIER_23430</name>
</gene>
<comment type="subunit">
    <text evidence="6">Component of the cohesin complex.</text>
</comment>
<evidence type="ECO:0000256" key="5">
    <source>
        <dbReference type="ARBA" id="ARBA00023242"/>
    </source>
</evidence>
<keyword evidence="7" id="KW-0472">Membrane</keyword>
<dbReference type="Proteomes" id="UP001454036">
    <property type="component" value="Unassembled WGS sequence"/>
</dbReference>
<keyword evidence="3" id="KW-0131">Cell cycle</keyword>
<dbReference type="InterPro" id="IPR036390">
    <property type="entry name" value="WH_DNA-bd_sf"/>
</dbReference>
<dbReference type="GO" id="GO:0007062">
    <property type="term" value="P:sister chromatid cohesion"/>
    <property type="evidence" value="ECO:0007669"/>
    <property type="project" value="InterPro"/>
</dbReference>
<evidence type="ECO:0000256" key="7">
    <source>
        <dbReference type="SAM" id="Phobius"/>
    </source>
</evidence>
<dbReference type="GO" id="GO:0003682">
    <property type="term" value="F:chromatin binding"/>
    <property type="evidence" value="ECO:0007669"/>
    <property type="project" value="TreeGrafter"/>
</dbReference>
<dbReference type="InterPro" id="IPR023093">
    <property type="entry name" value="ScpA-like_C"/>
</dbReference>
<evidence type="ECO:0000256" key="6">
    <source>
        <dbReference type="ARBA" id="ARBA00064543"/>
    </source>
</evidence>
<dbReference type="GO" id="GO:0005634">
    <property type="term" value="C:nucleus"/>
    <property type="evidence" value="ECO:0007669"/>
    <property type="project" value="UniProtKB-SubCell"/>
</dbReference>
<keyword evidence="10" id="KW-1185">Reference proteome</keyword>
<dbReference type="Pfam" id="PF04824">
    <property type="entry name" value="Rad21_Rec8"/>
    <property type="match status" value="1"/>
</dbReference>
<feature type="transmembrane region" description="Helical" evidence="7">
    <location>
        <begin position="7"/>
        <end position="31"/>
    </location>
</feature>
<keyword evidence="3" id="KW-0132">Cell division</keyword>
<dbReference type="AlphaFoldDB" id="A0AAV3QYY5"/>
<evidence type="ECO:0000256" key="2">
    <source>
        <dbReference type="ARBA" id="ARBA00009870"/>
    </source>
</evidence>
<dbReference type="FunFam" id="1.10.10.580:FF:000002">
    <property type="entry name" value="Sister chromatid cohesion 1 protein 4"/>
    <property type="match status" value="1"/>
</dbReference>
<protein>
    <recommendedName>
        <fullName evidence="8">Rad21/Rec8-like protein C-terminal eukaryotic domain-containing protein</fullName>
    </recommendedName>
</protein>
<dbReference type="PANTHER" id="PTHR12585">
    <property type="entry name" value="SCC1 / RAD21 FAMILY MEMBER"/>
    <property type="match status" value="1"/>
</dbReference>
<evidence type="ECO:0000256" key="3">
    <source>
        <dbReference type="ARBA" id="ARBA00022776"/>
    </source>
</evidence>
<evidence type="ECO:0000256" key="4">
    <source>
        <dbReference type="ARBA" id="ARBA00022829"/>
    </source>
</evidence>
<dbReference type="GO" id="GO:0007059">
    <property type="term" value="P:chromosome segregation"/>
    <property type="evidence" value="ECO:0007669"/>
    <property type="project" value="UniProtKB-KW"/>
</dbReference>
<comment type="similarity">
    <text evidence="2">Belongs to the rad21 family.</text>
</comment>
<keyword evidence="3" id="KW-0498">Mitosis</keyword>
<reference evidence="9 10" key="1">
    <citation type="submission" date="2024-01" db="EMBL/GenBank/DDBJ databases">
        <title>The complete chloroplast genome sequence of Lithospermum erythrorhizon: insights into the phylogenetic relationship among Boraginaceae species and the maternal lineages of purple gromwells.</title>
        <authorList>
            <person name="Okada T."/>
            <person name="Watanabe K."/>
        </authorList>
    </citation>
    <scope>NUCLEOTIDE SEQUENCE [LARGE SCALE GENOMIC DNA]</scope>
</reference>
<dbReference type="GO" id="GO:0008278">
    <property type="term" value="C:cohesin complex"/>
    <property type="evidence" value="ECO:0007669"/>
    <property type="project" value="InterPro"/>
</dbReference>
<keyword evidence="4" id="KW-0159">Chromosome partition</keyword>
<keyword evidence="5" id="KW-0539">Nucleus</keyword>